<dbReference type="AlphaFoldDB" id="Q07NZ5"/>
<evidence type="ECO:0000313" key="1">
    <source>
        <dbReference type="EMBL" id="ABJ06339.1"/>
    </source>
</evidence>
<dbReference type="KEGG" id="rpe:RPE_2400"/>
<sequence length="181" mass="19466">MRRPDPAIICKPEICEPDDELEDLERSAKASLPCVPLLTCGLLRDASGLRPHFSPRRQCSALETVPLRPWFIRGAGGVQFRQLFHPTPSHETFQLDDETVLSGRRRAAETSDGYHVDKRRRAAATGDVLMRPLSLTIAAALVIASSSMAGSSESGLPGVGAFTFAGFAATGAPQSEEPPAR</sequence>
<dbReference type="HOGENOM" id="CLU_1487962_0_0_5"/>
<gene>
    <name evidence="1" type="ordered locus">RPE_2400</name>
</gene>
<name>Q07NZ5_RHOP5</name>
<reference evidence="1" key="1">
    <citation type="submission" date="2006-09" db="EMBL/GenBank/DDBJ databases">
        <title>Complete sequence of Rhodopseudomonas palustris BisA53.</title>
        <authorList>
            <consortium name="US DOE Joint Genome Institute"/>
            <person name="Copeland A."/>
            <person name="Lucas S."/>
            <person name="Lapidus A."/>
            <person name="Barry K."/>
            <person name="Detter J.C."/>
            <person name="Glavina del Rio T."/>
            <person name="Hammon N."/>
            <person name="Israni S."/>
            <person name="Dalin E."/>
            <person name="Tice H."/>
            <person name="Pitluck S."/>
            <person name="Chain P."/>
            <person name="Malfatti S."/>
            <person name="Shin M."/>
            <person name="Vergez L."/>
            <person name="Schmutz J."/>
            <person name="Larimer F."/>
            <person name="Land M."/>
            <person name="Hauser L."/>
            <person name="Pelletier D.A."/>
            <person name="Kyrpides N."/>
            <person name="Kim E."/>
            <person name="Harwood C.S."/>
            <person name="Oda Y."/>
            <person name="Richardson P."/>
        </authorList>
    </citation>
    <scope>NUCLEOTIDE SEQUENCE [LARGE SCALE GENOMIC DNA]</scope>
    <source>
        <strain evidence="1">BisA53</strain>
    </source>
</reference>
<organism evidence="1">
    <name type="scientific">Rhodopseudomonas palustris (strain BisA53)</name>
    <dbReference type="NCBI Taxonomy" id="316055"/>
    <lineage>
        <taxon>Bacteria</taxon>
        <taxon>Pseudomonadati</taxon>
        <taxon>Pseudomonadota</taxon>
        <taxon>Alphaproteobacteria</taxon>
        <taxon>Hyphomicrobiales</taxon>
        <taxon>Nitrobacteraceae</taxon>
        <taxon>Rhodopseudomonas</taxon>
    </lineage>
</organism>
<dbReference type="EMBL" id="CP000463">
    <property type="protein sequence ID" value="ABJ06339.1"/>
    <property type="molecule type" value="Genomic_DNA"/>
</dbReference>
<protein>
    <submittedName>
        <fullName evidence="1">Uncharacterized protein</fullName>
    </submittedName>
</protein>
<proteinExistence type="predicted"/>
<accession>Q07NZ5</accession>